<dbReference type="Proteomes" id="UP001174839">
    <property type="component" value="Unassembled WGS sequence"/>
</dbReference>
<dbReference type="GO" id="GO:0016491">
    <property type="term" value="F:oxidoreductase activity"/>
    <property type="evidence" value="ECO:0007669"/>
    <property type="project" value="UniProtKB-KW"/>
</dbReference>
<reference evidence="1" key="1">
    <citation type="submission" date="2023-06" db="EMBL/GenBank/DDBJ databases">
        <title>Robiginitalea aurantiacus sp. nov. and Algoriphagus sediminis sp. nov., isolated from coastal sediment.</title>
        <authorList>
            <person name="Zhou Z.Y."/>
            <person name="An J."/>
            <person name="Jia Y.W."/>
            <person name="Du Z.J."/>
        </authorList>
    </citation>
    <scope>NUCLEOTIDE SEQUENCE</scope>
    <source>
        <strain evidence="1">M39</strain>
    </source>
</reference>
<protein>
    <submittedName>
        <fullName evidence="1">Gluconate 2-dehydrogenase subunit 3 family protein</fullName>
        <ecNumber evidence="1">1.-.-.-</ecNumber>
    </submittedName>
</protein>
<dbReference type="Pfam" id="PF13618">
    <property type="entry name" value="Gluconate_2-dh3"/>
    <property type="match status" value="1"/>
</dbReference>
<dbReference type="RefSeq" id="WP_289725954.1">
    <property type="nucleotide sequence ID" value="NZ_JAUDUY010000011.1"/>
</dbReference>
<gene>
    <name evidence="1" type="ORF">QU605_14025</name>
</gene>
<name>A0ABT7WI58_9FLAO</name>
<comment type="caution">
    <text evidence="1">The sequence shown here is derived from an EMBL/GenBank/DDBJ whole genome shotgun (WGS) entry which is preliminary data.</text>
</comment>
<proteinExistence type="predicted"/>
<evidence type="ECO:0000313" key="1">
    <source>
        <dbReference type="EMBL" id="MDM9632591.1"/>
    </source>
</evidence>
<dbReference type="EMBL" id="JAUDUY010000011">
    <property type="protein sequence ID" value="MDM9632591.1"/>
    <property type="molecule type" value="Genomic_DNA"/>
</dbReference>
<organism evidence="1 2">
    <name type="scientific">Robiginitalea aurantiaca</name>
    <dbReference type="NCBI Taxonomy" id="3056915"/>
    <lineage>
        <taxon>Bacteria</taxon>
        <taxon>Pseudomonadati</taxon>
        <taxon>Bacteroidota</taxon>
        <taxon>Flavobacteriia</taxon>
        <taxon>Flavobacteriales</taxon>
        <taxon>Flavobacteriaceae</taxon>
        <taxon>Robiginitalea</taxon>
    </lineage>
</organism>
<sequence length="238" mass="26674">MDRRSSLKNILLGSVAGGLAVHGCTTREAAEAADQLTPQIGFEYGRLPEELETLKELHSETFLNPHELETIQVLCELILPPNEEFGGPLEAGVPEFIEFMAKDYPAFQPTLRGGLMWLDHKSNTAFGAEFKSASEEQQKVLMDEIAYYDPIVPMDEHPLEIQFFNLMRNLTVSGYYTSKVGIADLGYKGNSPNIWDGVPQEVLDKHGLAYEPEWLEKCVDQSRRGVIALWDDEGNLLT</sequence>
<keyword evidence="2" id="KW-1185">Reference proteome</keyword>
<accession>A0ABT7WI58</accession>
<keyword evidence="1" id="KW-0560">Oxidoreductase</keyword>
<evidence type="ECO:0000313" key="2">
    <source>
        <dbReference type="Proteomes" id="UP001174839"/>
    </source>
</evidence>
<dbReference type="EC" id="1.-.-.-" evidence="1"/>
<dbReference type="InterPro" id="IPR027056">
    <property type="entry name" value="Gluconate_2DH_su3"/>
</dbReference>